<keyword evidence="1" id="KW-0853">WD repeat</keyword>
<keyword evidence="5" id="KW-1185">Reference proteome</keyword>
<dbReference type="eggNOG" id="KOG2041">
    <property type="taxonomic scope" value="Eukaryota"/>
</dbReference>
<dbReference type="HOGENOM" id="CLU_1860204_0_0_1"/>
<dbReference type="STRING" id="6412.T1G6C6"/>
<evidence type="ECO:0000256" key="1">
    <source>
        <dbReference type="ARBA" id="ARBA00022574"/>
    </source>
</evidence>
<dbReference type="GO" id="GO:0060271">
    <property type="term" value="P:cilium assembly"/>
    <property type="evidence" value="ECO:0007669"/>
    <property type="project" value="InterPro"/>
</dbReference>
<evidence type="ECO:0000313" key="4">
    <source>
        <dbReference type="EnsemblMetazoa" id="HelroP86462"/>
    </source>
</evidence>
<sequence length="138" mass="16080">SNAMEYYKEGQNEAKQIECCYMLQDYESLKNIIINVPDDHPILMELGRFFTILGMCREAVQAYLKCKMIDEAINACIFLNQWSLAIDIGNDHNKAEIDSLMMTHLKEKEKNFEIVLLYCKANHYLEGAKILFKVQTIF</sequence>
<name>T1G6C6_HELRO</name>
<dbReference type="PANTHER" id="PTHR12764:SF5">
    <property type="entry name" value="LD29485P"/>
    <property type="match status" value="1"/>
</dbReference>
<dbReference type="RefSeq" id="XP_009026170.1">
    <property type="nucleotide sequence ID" value="XM_009027922.1"/>
</dbReference>
<reference evidence="5" key="1">
    <citation type="submission" date="2012-12" db="EMBL/GenBank/DDBJ databases">
        <authorList>
            <person name="Hellsten U."/>
            <person name="Grimwood J."/>
            <person name="Chapman J.A."/>
            <person name="Shapiro H."/>
            <person name="Aerts A."/>
            <person name="Otillar R.P."/>
            <person name="Terry A.Y."/>
            <person name="Boore J.L."/>
            <person name="Simakov O."/>
            <person name="Marletaz F."/>
            <person name="Cho S.-J."/>
            <person name="Edsinger-Gonzales E."/>
            <person name="Havlak P."/>
            <person name="Kuo D.-H."/>
            <person name="Larsson T."/>
            <person name="Lv J."/>
            <person name="Arendt D."/>
            <person name="Savage R."/>
            <person name="Osoegawa K."/>
            <person name="de Jong P."/>
            <person name="Lindberg D.R."/>
            <person name="Seaver E.C."/>
            <person name="Weisblat D.A."/>
            <person name="Putnam N.H."/>
            <person name="Grigoriev I.V."/>
            <person name="Rokhsar D.S."/>
        </authorList>
    </citation>
    <scope>NUCLEOTIDE SEQUENCE</scope>
</reference>
<dbReference type="EMBL" id="AMQM01006740">
    <property type="status" value="NOT_ANNOTATED_CDS"/>
    <property type="molecule type" value="Genomic_DNA"/>
</dbReference>
<dbReference type="Gene3D" id="1.25.40.470">
    <property type="match status" value="1"/>
</dbReference>
<dbReference type="InParanoid" id="T1G6C6"/>
<reference evidence="4" key="3">
    <citation type="submission" date="2015-06" db="UniProtKB">
        <authorList>
            <consortium name="EnsemblMetazoa"/>
        </authorList>
    </citation>
    <scope>IDENTIFICATION</scope>
</reference>
<dbReference type="KEGG" id="hro:HELRODRAFT_86462"/>
<reference evidence="3 5" key="2">
    <citation type="journal article" date="2013" name="Nature">
        <title>Insights into bilaterian evolution from three spiralian genomes.</title>
        <authorList>
            <person name="Simakov O."/>
            <person name="Marletaz F."/>
            <person name="Cho S.J."/>
            <person name="Edsinger-Gonzales E."/>
            <person name="Havlak P."/>
            <person name="Hellsten U."/>
            <person name="Kuo D.H."/>
            <person name="Larsson T."/>
            <person name="Lv J."/>
            <person name="Arendt D."/>
            <person name="Savage R."/>
            <person name="Osoegawa K."/>
            <person name="de Jong P."/>
            <person name="Grimwood J."/>
            <person name="Chapman J.A."/>
            <person name="Shapiro H."/>
            <person name="Aerts A."/>
            <person name="Otillar R.P."/>
            <person name="Terry A.Y."/>
            <person name="Boore J.L."/>
            <person name="Grigoriev I.V."/>
            <person name="Lindberg D.R."/>
            <person name="Seaver E.C."/>
            <person name="Weisblat D.A."/>
            <person name="Putnam N.H."/>
            <person name="Rokhsar D.S."/>
        </authorList>
    </citation>
    <scope>NUCLEOTIDE SEQUENCE</scope>
</reference>
<dbReference type="InterPro" id="IPR039857">
    <property type="entry name" value="Ift122/121"/>
</dbReference>
<evidence type="ECO:0000256" key="2">
    <source>
        <dbReference type="ARBA" id="ARBA00022737"/>
    </source>
</evidence>
<evidence type="ECO:0008006" key="6">
    <source>
        <dbReference type="Google" id="ProtNLM"/>
    </source>
</evidence>
<dbReference type="PANTHER" id="PTHR12764">
    <property type="entry name" value="WD REPEAT DOMAIN-RELATED"/>
    <property type="match status" value="1"/>
</dbReference>
<dbReference type="Pfam" id="PF25170">
    <property type="entry name" value="TPR_WDR35"/>
    <property type="match status" value="1"/>
</dbReference>
<dbReference type="EMBL" id="KB097510">
    <property type="protein sequence ID" value="ESN95650.1"/>
    <property type="molecule type" value="Genomic_DNA"/>
</dbReference>
<dbReference type="AlphaFoldDB" id="T1G6C6"/>
<evidence type="ECO:0000313" key="3">
    <source>
        <dbReference type="EMBL" id="ESN95650.1"/>
    </source>
</evidence>
<dbReference type="OrthoDB" id="10260567at2759"/>
<proteinExistence type="predicted"/>
<dbReference type="Proteomes" id="UP000015101">
    <property type="component" value="Unassembled WGS sequence"/>
</dbReference>
<gene>
    <name evidence="4" type="primary">20216623</name>
    <name evidence="3" type="ORF">HELRODRAFT_86462</name>
</gene>
<protein>
    <recommendedName>
        <fullName evidence="6">Coatomer WD associated region domain-containing protein</fullName>
    </recommendedName>
</protein>
<dbReference type="CTD" id="20216623"/>
<dbReference type="GeneID" id="20216623"/>
<keyword evidence="2" id="KW-0677">Repeat</keyword>
<evidence type="ECO:0000313" key="5">
    <source>
        <dbReference type="Proteomes" id="UP000015101"/>
    </source>
</evidence>
<dbReference type="EnsemblMetazoa" id="HelroT86462">
    <property type="protein sequence ID" value="HelroP86462"/>
    <property type="gene ID" value="HelroG86462"/>
</dbReference>
<dbReference type="InterPro" id="IPR057361">
    <property type="entry name" value="TPR_WDR35"/>
</dbReference>
<accession>T1G6C6</accession>
<organism evidence="4 5">
    <name type="scientific">Helobdella robusta</name>
    <name type="common">Californian leech</name>
    <dbReference type="NCBI Taxonomy" id="6412"/>
    <lineage>
        <taxon>Eukaryota</taxon>
        <taxon>Metazoa</taxon>
        <taxon>Spiralia</taxon>
        <taxon>Lophotrochozoa</taxon>
        <taxon>Annelida</taxon>
        <taxon>Clitellata</taxon>
        <taxon>Hirudinea</taxon>
        <taxon>Rhynchobdellida</taxon>
        <taxon>Glossiphoniidae</taxon>
        <taxon>Helobdella</taxon>
    </lineage>
</organism>